<evidence type="ECO:0000256" key="6">
    <source>
        <dbReference type="SAM" id="MobiDB-lite"/>
    </source>
</evidence>
<feature type="transmembrane region" description="Helical" evidence="7">
    <location>
        <begin position="301"/>
        <end position="320"/>
    </location>
</feature>
<dbReference type="GO" id="GO:0005886">
    <property type="term" value="C:plasma membrane"/>
    <property type="evidence" value="ECO:0007669"/>
    <property type="project" value="UniProtKB-SubCell"/>
</dbReference>
<feature type="transmembrane region" description="Helical" evidence="7">
    <location>
        <begin position="167"/>
        <end position="186"/>
    </location>
</feature>
<organism evidence="8 9">
    <name type="scientific">Carbonactinospora thermoautotrophica</name>
    <dbReference type="NCBI Taxonomy" id="1469144"/>
    <lineage>
        <taxon>Bacteria</taxon>
        <taxon>Bacillati</taxon>
        <taxon>Actinomycetota</taxon>
        <taxon>Actinomycetes</taxon>
        <taxon>Kitasatosporales</taxon>
        <taxon>Carbonactinosporaceae</taxon>
        <taxon>Carbonactinospora</taxon>
    </lineage>
</organism>
<name>A0A132MKP2_9ACTN</name>
<feature type="transmembrane region" description="Helical" evidence="7">
    <location>
        <begin position="368"/>
        <end position="386"/>
    </location>
</feature>
<keyword evidence="3 7" id="KW-0812">Transmembrane</keyword>
<dbReference type="PANTHER" id="PTHR23513">
    <property type="entry name" value="INTEGRAL MEMBRANE EFFLUX PROTEIN-RELATED"/>
    <property type="match status" value="1"/>
</dbReference>
<dbReference type="PATRIC" id="fig|1469144.10.peg.136"/>
<comment type="caution">
    <text evidence="8">The sequence shown here is derived from an EMBL/GenBank/DDBJ whole genome shotgun (WGS) entry which is preliminary data.</text>
</comment>
<dbReference type="OrthoDB" id="3460055at2"/>
<evidence type="ECO:0000256" key="5">
    <source>
        <dbReference type="ARBA" id="ARBA00023136"/>
    </source>
</evidence>
<dbReference type="InterPro" id="IPR011701">
    <property type="entry name" value="MFS"/>
</dbReference>
<evidence type="ECO:0000256" key="3">
    <source>
        <dbReference type="ARBA" id="ARBA00022692"/>
    </source>
</evidence>
<dbReference type="Gene3D" id="1.20.1250.20">
    <property type="entry name" value="MFS general substrate transporter like domains"/>
    <property type="match status" value="1"/>
</dbReference>
<feature type="transmembrane region" description="Helical" evidence="7">
    <location>
        <begin position="341"/>
        <end position="362"/>
    </location>
</feature>
<protein>
    <submittedName>
        <fullName evidence="8">Major facilitator superfamily MFS_1</fullName>
    </submittedName>
</protein>
<sequence>MRDLWRRRDFQLLMAGQSLSMFADTALLLVLGMWAKQLTGSTAAAGSILLAGTLPQLFAPLGGMLIDRVRRRRLMIATSLGSAGVVLSLLYVSRPADLWLCYVVAFLYGASLIILQSARLGLLNTMLPPDQLGPANAFLRTSREALRLCGPIVGAGLFAAFGGHAVAVIDAAAFLGAALVLMRLRVREPRPRRAERHWVAEATAGLRHLWAVDTLRELGTIAVIVLLVFGCYETVFIEVVDEGLHKPVTYLGVLSTAQGIGAVIGGLSAGWAIRRIGEPRLIAIGFSLAGTGVLLCCSDSVPVVLAGCAVAGAGLPLCLIGMDTTLQLRTPPELQGRVGTALEVVTGVPFATSMAIGASVIGFVDHRLMLGVMGGVTLLAGGYGMVRLGRSAPPTLAAEDALGDPAAPGPTEEPAQARREQPRPAAW</sequence>
<gene>
    <name evidence="8" type="ORF">LI90_67</name>
</gene>
<keyword evidence="2" id="KW-1003">Cell membrane</keyword>
<comment type="subcellular location">
    <subcellularLocation>
        <location evidence="1">Cell membrane</location>
        <topology evidence="1">Multi-pass membrane protein</topology>
    </subcellularLocation>
</comment>
<reference evidence="9" key="1">
    <citation type="submission" date="2015-04" db="EMBL/GenBank/DDBJ databases">
        <title>Physiological reanalysis, assessment of diazotrophy, and genome sequences of multiple isolates of Streptomyces thermoautotrophicus.</title>
        <authorList>
            <person name="MacKellar D.C."/>
            <person name="Lieber L."/>
            <person name="Norman J."/>
            <person name="Bolger A."/>
            <person name="Tobin C."/>
            <person name="Murray J.W."/>
            <person name="Chang R."/>
            <person name="Ford T."/>
            <person name="Nguyen P.Q."/>
            <person name="Woodward J."/>
            <person name="Permingeat H."/>
            <person name="Joshi N.S."/>
            <person name="Silver P.A."/>
            <person name="Usadel B."/>
            <person name="Rutherford A.W."/>
            <person name="Friesen M."/>
            <person name="Prell J."/>
        </authorList>
    </citation>
    <scope>NUCLEOTIDE SEQUENCE [LARGE SCALE GENOMIC DNA]</scope>
    <source>
        <strain evidence="9">H1</strain>
    </source>
</reference>
<feature type="transmembrane region" description="Helical" evidence="7">
    <location>
        <begin position="279"/>
        <end position="295"/>
    </location>
</feature>
<dbReference type="CDD" id="cd06173">
    <property type="entry name" value="MFS_MefA_like"/>
    <property type="match status" value="1"/>
</dbReference>
<dbReference type="SUPFAM" id="SSF103473">
    <property type="entry name" value="MFS general substrate transporter"/>
    <property type="match status" value="1"/>
</dbReference>
<feature type="transmembrane region" description="Helical" evidence="7">
    <location>
        <begin position="249"/>
        <end position="272"/>
    </location>
</feature>
<accession>A0A132MKP2</accession>
<evidence type="ECO:0000313" key="9">
    <source>
        <dbReference type="Proteomes" id="UP000070188"/>
    </source>
</evidence>
<keyword evidence="4 7" id="KW-1133">Transmembrane helix</keyword>
<dbReference type="EMBL" id="LAXD01000001">
    <property type="protein sequence ID" value="KWW98447.1"/>
    <property type="molecule type" value="Genomic_DNA"/>
</dbReference>
<dbReference type="RefSeq" id="WP_066883178.1">
    <property type="nucleotide sequence ID" value="NZ_LAXD01000001.1"/>
</dbReference>
<dbReference type="GO" id="GO:0022857">
    <property type="term" value="F:transmembrane transporter activity"/>
    <property type="evidence" value="ECO:0007669"/>
    <property type="project" value="InterPro"/>
</dbReference>
<evidence type="ECO:0000256" key="2">
    <source>
        <dbReference type="ARBA" id="ARBA00022475"/>
    </source>
</evidence>
<keyword evidence="5 7" id="KW-0472">Membrane</keyword>
<evidence type="ECO:0000313" key="8">
    <source>
        <dbReference type="EMBL" id="KWW98447.1"/>
    </source>
</evidence>
<evidence type="ECO:0000256" key="7">
    <source>
        <dbReference type="SAM" id="Phobius"/>
    </source>
</evidence>
<feature type="transmembrane region" description="Helical" evidence="7">
    <location>
        <begin position="12"/>
        <end position="35"/>
    </location>
</feature>
<dbReference type="AlphaFoldDB" id="A0A132MKP2"/>
<feature type="transmembrane region" description="Helical" evidence="7">
    <location>
        <begin position="99"/>
        <end position="123"/>
    </location>
</feature>
<evidence type="ECO:0000256" key="1">
    <source>
        <dbReference type="ARBA" id="ARBA00004651"/>
    </source>
</evidence>
<dbReference type="PANTHER" id="PTHR23513:SF6">
    <property type="entry name" value="MAJOR FACILITATOR SUPERFAMILY ASSOCIATED DOMAIN-CONTAINING PROTEIN"/>
    <property type="match status" value="1"/>
</dbReference>
<feature type="region of interest" description="Disordered" evidence="6">
    <location>
        <begin position="396"/>
        <end position="427"/>
    </location>
</feature>
<feature type="compositionally biased region" description="Basic and acidic residues" evidence="6">
    <location>
        <begin position="415"/>
        <end position="427"/>
    </location>
</feature>
<dbReference type="Pfam" id="PF07690">
    <property type="entry name" value="MFS_1"/>
    <property type="match status" value="1"/>
</dbReference>
<dbReference type="STRING" id="1469144.LI90_67"/>
<dbReference type="Proteomes" id="UP000070188">
    <property type="component" value="Unassembled WGS sequence"/>
</dbReference>
<evidence type="ECO:0000256" key="4">
    <source>
        <dbReference type="ARBA" id="ARBA00022989"/>
    </source>
</evidence>
<dbReference type="InterPro" id="IPR036259">
    <property type="entry name" value="MFS_trans_sf"/>
</dbReference>
<keyword evidence="9" id="KW-1185">Reference proteome</keyword>
<feature type="transmembrane region" description="Helical" evidence="7">
    <location>
        <begin position="218"/>
        <end position="237"/>
    </location>
</feature>
<proteinExistence type="predicted"/>
<feature type="transmembrane region" description="Helical" evidence="7">
    <location>
        <begin position="41"/>
        <end position="62"/>
    </location>
</feature>